<dbReference type="Proteomes" id="UP000694420">
    <property type="component" value="Unplaced"/>
</dbReference>
<keyword evidence="2" id="KW-0732">Signal</keyword>
<proteinExistence type="predicted"/>
<sequence>MRYFSCNVSCSLCLTPLFLISLGTLEYREYRKKLKDITKCSRTVTLSPLLGLCRPASPPAPSESHLPGATICCSTRKLHFSVGFHTRFGPFASFWMPRKCLLALFSHIFLLVFTQTYVLEP</sequence>
<reference evidence="3" key="1">
    <citation type="submission" date="2025-08" db="UniProtKB">
        <authorList>
            <consortium name="Ensembl"/>
        </authorList>
    </citation>
    <scope>IDENTIFICATION</scope>
</reference>
<evidence type="ECO:0000313" key="4">
    <source>
        <dbReference type="Proteomes" id="UP000694420"/>
    </source>
</evidence>
<evidence type="ECO:0008006" key="5">
    <source>
        <dbReference type="Google" id="ProtNLM"/>
    </source>
</evidence>
<evidence type="ECO:0000313" key="3">
    <source>
        <dbReference type="Ensembl" id="ENSNPEP00000006281.1"/>
    </source>
</evidence>
<keyword evidence="1" id="KW-1133">Transmembrane helix</keyword>
<keyword evidence="1" id="KW-0472">Membrane</keyword>
<name>A0A8C6Z3Q3_NOTPE</name>
<feature type="signal peptide" evidence="2">
    <location>
        <begin position="1"/>
        <end position="25"/>
    </location>
</feature>
<keyword evidence="1" id="KW-0812">Transmembrane</keyword>
<feature type="chain" id="PRO_5034081578" description="Secreted protein" evidence="2">
    <location>
        <begin position="26"/>
        <end position="121"/>
    </location>
</feature>
<evidence type="ECO:0000256" key="1">
    <source>
        <dbReference type="SAM" id="Phobius"/>
    </source>
</evidence>
<keyword evidence="4" id="KW-1185">Reference proteome</keyword>
<dbReference type="AlphaFoldDB" id="A0A8C6Z3Q3"/>
<evidence type="ECO:0000256" key="2">
    <source>
        <dbReference type="SAM" id="SignalP"/>
    </source>
</evidence>
<reference evidence="3" key="2">
    <citation type="submission" date="2025-09" db="UniProtKB">
        <authorList>
            <consortium name="Ensembl"/>
        </authorList>
    </citation>
    <scope>IDENTIFICATION</scope>
</reference>
<accession>A0A8C6Z3Q3</accession>
<dbReference type="Ensembl" id="ENSNPET00000006435.1">
    <property type="protein sequence ID" value="ENSNPEP00000006281.1"/>
    <property type="gene ID" value="ENSNPEG00000004753.1"/>
</dbReference>
<protein>
    <recommendedName>
        <fullName evidence="5">Secreted protein</fullName>
    </recommendedName>
</protein>
<organism evidence="3 4">
    <name type="scientific">Nothoprocta perdicaria</name>
    <name type="common">Chilean tinamou</name>
    <name type="synonym">Crypturus perdicarius</name>
    <dbReference type="NCBI Taxonomy" id="30464"/>
    <lineage>
        <taxon>Eukaryota</taxon>
        <taxon>Metazoa</taxon>
        <taxon>Chordata</taxon>
        <taxon>Craniata</taxon>
        <taxon>Vertebrata</taxon>
        <taxon>Euteleostomi</taxon>
        <taxon>Archelosauria</taxon>
        <taxon>Archosauria</taxon>
        <taxon>Dinosauria</taxon>
        <taxon>Saurischia</taxon>
        <taxon>Theropoda</taxon>
        <taxon>Coelurosauria</taxon>
        <taxon>Aves</taxon>
        <taxon>Palaeognathae</taxon>
        <taxon>Tinamiformes</taxon>
        <taxon>Tinamidae</taxon>
        <taxon>Nothoprocta</taxon>
    </lineage>
</organism>
<feature type="transmembrane region" description="Helical" evidence="1">
    <location>
        <begin position="100"/>
        <end position="119"/>
    </location>
</feature>